<dbReference type="RefSeq" id="WP_014745031.1">
    <property type="nucleotide sequence ID" value="NC_017956.1"/>
</dbReference>
<dbReference type="GO" id="GO:0043213">
    <property type="term" value="P:bacteriocin transport"/>
    <property type="evidence" value="ECO:0007669"/>
    <property type="project" value="UniProtKB-KW"/>
</dbReference>
<evidence type="ECO:0000313" key="17">
    <source>
        <dbReference type="Proteomes" id="UP000005258"/>
    </source>
</evidence>
<evidence type="ECO:0000256" key="5">
    <source>
        <dbReference type="ARBA" id="ARBA00022741"/>
    </source>
</evidence>
<feature type="region of interest" description="Disordered" evidence="11">
    <location>
        <begin position="1"/>
        <end position="22"/>
    </location>
</feature>
<evidence type="ECO:0000256" key="1">
    <source>
        <dbReference type="ARBA" id="ARBA00004651"/>
    </source>
</evidence>
<feature type="compositionally biased region" description="Low complexity" evidence="11">
    <location>
        <begin position="1"/>
        <end position="11"/>
    </location>
</feature>
<dbReference type="STRING" id="1110502.TMO_1514"/>
<dbReference type="InterPro" id="IPR005074">
    <property type="entry name" value="Peptidase_C39"/>
</dbReference>
<dbReference type="GO" id="GO:0005524">
    <property type="term" value="F:ATP binding"/>
    <property type="evidence" value="ECO:0007669"/>
    <property type="project" value="UniProtKB-KW"/>
</dbReference>
<keyword evidence="2" id="KW-0813">Transport</keyword>
<evidence type="ECO:0000259" key="15">
    <source>
        <dbReference type="PROSITE" id="PS50990"/>
    </source>
</evidence>
<feature type="transmembrane region" description="Helical" evidence="12">
    <location>
        <begin position="181"/>
        <end position="200"/>
    </location>
</feature>
<evidence type="ECO:0000256" key="3">
    <source>
        <dbReference type="ARBA" id="ARBA00022475"/>
    </source>
</evidence>
<dbReference type="Pfam" id="PF03412">
    <property type="entry name" value="Peptidase_C39"/>
    <property type="match status" value="1"/>
</dbReference>
<dbReference type="MEROPS" id="C39.005"/>
<dbReference type="AlphaFoldDB" id="I3TKR5"/>
<reference evidence="16 17" key="1">
    <citation type="journal article" date="2012" name="J. Am. Chem. Soc.">
        <title>Bacterial biosynthesis and maturation of the didemnin anti-cancer agents.</title>
        <authorList>
            <person name="Xu Y."/>
            <person name="Kersten R.D."/>
            <person name="Nam S.J."/>
            <person name="Lu L."/>
            <person name="Al-Suwailem A.M."/>
            <person name="Zheng H."/>
            <person name="Fenical W."/>
            <person name="Dorrestein P.C."/>
            <person name="Moore B.S."/>
            <person name="Qian P.Y."/>
        </authorList>
    </citation>
    <scope>NUCLEOTIDE SEQUENCE [LARGE SCALE GENOMIC DNA]</scope>
    <source>
        <strain evidence="16 17">KA081020-065</strain>
    </source>
</reference>
<dbReference type="PROSITE" id="PS50893">
    <property type="entry name" value="ABC_TRANSPORTER_2"/>
    <property type="match status" value="1"/>
</dbReference>
<evidence type="ECO:0000256" key="6">
    <source>
        <dbReference type="ARBA" id="ARBA00022840"/>
    </source>
</evidence>
<evidence type="ECO:0000256" key="2">
    <source>
        <dbReference type="ARBA" id="ARBA00022448"/>
    </source>
</evidence>
<evidence type="ECO:0000259" key="14">
    <source>
        <dbReference type="PROSITE" id="PS50929"/>
    </source>
</evidence>
<dbReference type="InterPro" id="IPR027417">
    <property type="entry name" value="P-loop_NTPase"/>
</dbReference>
<evidence type="ECO:0000256" key="11">
    <source>
        <dbReference type="SAM" id="MobiDB-lite"/>
    </source>
</evidence>
<dbReference type="NCBIfam" id="TIGR03796">
    <property type="entry name" value="NHLM_micro_ABC1"/>
    <property type="match status" value="1"/>
</dbReference>
<keyword evidence="3" id="KW-1003">Cell membrane</keyword>
<evidence type="ECO:0000256" key="9">
    <source>
        <dbReference type="ARBA" id="ARBA00023136"/>
    </source>
</evidence>
<feature type="domain" description="ABC transporter" evidence="13">
    <location>
        <begin position="511"/>
        <end position="744"/>
    </location>
</feature>
<dbReference type="Pfam" id="PF00005">
    <property type="entry name" value="ABC_tran"/>
    <property type="match status" value="1"/>
</dbReference>
<dbReference type="GO" id="GO:0005886">
    <property type="term" value="C:plasma membrane"/>
    <property type="evidence" value="ECO:0007669"/>
    <property type="project" value="UniProtKB-SubCell"/>
</dbReference>
<dbReference type="PROSITE" id="PS00211">
    <property type="entry name" value="ABC_TRANSPORTER_1"/>
    <property type="match status" value="1"/>
</dbReference>
<evidence type="ECO:0000256" key="10">
    <source>
        <dbReference type="ARBA" id="ARBA00043264"/>
    </source>
</evidence>
<keyword evidence="8 12" id="KW-1133">Transmembrane helix</keyword>
<dbReference type="InterPro" id="IPR011527">
    <property type="entry name" value="ABC1_TM_dom"/>
</dbReference>
<dbReference type="GO" id="GO:0034040">
    <property type="term" value="F:ATPase-coupled lipid transmembrane transporter activity"/>
    <property type="evidence" value="ECO:0007669"/>
    <property type="project" value="TreeGrafter"/>
</dbReference>
<dbReference type="KEGG" id="tmo:TMO_1514"/>
<evidence type="ECO:0000256" key="8">
    <source>
        <dbReference type="ARBA" id="ARBA00022989"/>
    </source>
</evidence>
<dbReference type="Gene3D" id="1.20.1560.10">
    <property type="entry name" value="ABC transporter type 1, transmembrane domain"/>
    <property type="match status" value="1"/>
</dbReference>
<dbReference type="Gene3D" id="3.90.70.10">
    <property type="entry name" value="Cysteine proteinases"/>
    <property type="match status" value="1"/>
</dbReference>
<organism evidence="16 17">
    <name type="scientific">Tistrella mobilis (strain KA081020-065)</name>
    <dbReference type="NCBI Taxonomy" id="1110502"/>
    <lineage>
        <taxon>Bacteria</taxon>
        <taxon>Pseudomonadati</taxon>
        <taxon>Pseudomonadota</taxon>
        <taxon>Alphaproteobacteria</taxon>
        <taxon>Geminicoccales</taxon>
        <taxon>Geminicoccaceae</taxon>
        <taxon>Tistrella</taxon>
    </lineage>
</organism>
<feature type="transmembrane region" description="Helical" evidence="12">
    <location>
        <begin position="434"/>
        <end position="458"/>
    </location>
</feature>
<dbReference type="InterPro" id="IPR003439">
    <property type="entry name" value="ABC_transporter-like_ATP-bd"/>
</dbReference>
<evidence type="ECO:0000256" key="12">
    <source>
        <dbReference type="SAM" id="Phobius"/>
    </source>
</evidence>
<evidence type="ECO:0000259" key="13">
    <source>
        <dbReference type="PROSITE" id="PS50893"/>
    </source>
</evidence>
<sequence length="754" mass="82001">MTAPAAAPAAPESLIKPNAPQGGRRFRVPTILQMEATECGAASLAMIMAHHGLWLPLEVLRRECGVSRDGSKAANLLRAARRYGFEARGYRREPDSVVNLPFPMIVFWNFNHFVVLEGVDAKRDRVWINDPAMGPRAMTVEEFDQGFTGVCLAFRPTPEFKRGGRPPGLFKAFAERLRGSGPALAMVLMLTLMLVLPGLALPVFSKLFVDGVLIGDEQDWLKPLLIGIGLTAIIRAGLDWAQMRYLARLELKLAISGSAKLLWHVFRLPVEFFLQRYHGDVAMRVESGDRIAQLLSGEFATNAVGLVTMVFYAVVMIGYSPLLGAVGIGLALVNAVVLKLAQRAREDGGRRLAREQGALAATSMSGIQLLETLKASGGESDFFARWAGVHARYLNALQQVGRITSWVNAVPAFMAALTSAVILGIGGLEVMSGAITVGGLVAVQSLLASFSAPIAGLMQFGGELHAIKGQVARIDDVLRYDVDPTLDTTEKVMRIDAPSGRRLPQRLRGEVRIENLTFGYNKAEAPLIDDFSLTIRPGQRVALVGGSGSGKSTVARVVCGLYRPWSGRVLFDGIPAEDLPHAYFAGSIASVDQDIFLFEGTVRENVTMWDDTIGEAAVTRALRDAALLDLIEARPGRYDSPVAENGANFSGGQRQRLEIARALVGDPAVLILDEATSALDTQIEKIIDERLRHRGCTCLIVAHRLSTIRDCDEIIVLERGRIAQRGRHEDMIREDGPYARLIRSEQADAARGRG</sequence>
<keyword evidence="17" id="KW-1185">Reference proteome</keyword>
<dbReference type="CDD" id="cd18569">
    <property type="entry name" value="ABC_6TM_NHLM_bacteriocin"/>
    <property type="match status" value="1"/>
</dbReference>
<evidence type="ECO:0000256" key="7">
    <source>
        <dbReference type="ARBA" id="ARBA00022927"/>
    </source>
</evidence>
<keyword evidence="9 12" id="KW-0472">Membrane</keyword>
<dbReference type="Proteomes" id="UP000005258">
    <property type="component" value="Chromosome"/>
</dbReference>
<feature type="transmembrane region" description="Helical" evidence="12">
    <location>
        <begin position="406"/>
        <end position="428"/>
    </location>
</feature>
<dbReference type="Gene3D" id="3.40.50.300">
    <property type="entry name" value="P-loop containing nucleotide triphosphate hydrolases"/>
    <property type="match status" value="1"/>
</dbReference>
<feature type="domain" description="Peptidase C39" evidence="15">
    <location>
        <begin position="33"/>
        <end position="154"/>
    </location>
</feature>
<dbReference type="GO" id="GO:0140359">
    <property type="term" value="F:ABC-type transporter activity"/>
    <property type="evidence" value="ECO:0007669"/>
    <property type="project" value="InterPro"/>
</dbReference>
<dbReference type="Pfam" id="PF00664">
    <property type="entry name" value="ABC_membrane"/>
    <property type="match status" value="1"/>
</dbReference>
<accession>I3TKR5</accession>
<keyword evidence="10" id="KW-0080">Bacteriocin transport</keyword>
<dbReference type="InterPro" id="IPR039421">
    <property type="entry name" value="Type_1_exporter"/>
</dbReference>
<keyword evidence="5" id="KW-0547">Nucleotide-binding</keyword>
<dbReference type="GO" id="GO:0016887">
    <property type="term" value="F:ATP hydrolysis activity"/>
    <property type="evidence" value="ECO:0007669"/>
    <property type="project" value="InterPro"/>
</dbReference>
<dbReference type="FunFam" id="3.40.50.300:FF:000299">
    <property type="entry name" value="ABC transporter ATP-binding protein/permease"/>
    <property type="match status" value="1"/>
</dbReference>
<dbReference type="SUPFAM" id="SSF90123">
    <property type="entry name" value="ABC transporter transmembrane region"/>
    <property type="match status" value="1"/>
</dbReference>
<dbReference type="PANTHER" id="PTHR24221:SF654">
    <property type="entry name" value="ATP-BINDING CASSETTE SUB-FAMILY B MEMBER 6"/>
    <property type="match status" value="1"/>
</dbReference>
<comment type="subcellular location">
    <subcellularLocation>
        <location evidence="1">Cell membrane</location>
        <topology evidence="1">Multi-pass membrane protein</topology>
    </subcellularLocation>
</comment>
<protein>
    <submittedName>
        <fullName evidence="16">ATP-binding cassette subfamily C</fullName>
    </submittedName>
</protein>
<dbReference type="SUPFAM" id="SSF52540">
    <property type="entry name" value="P-loop containing nucleoside triphosphate hydrolases"/>
    <property type="match status" value="1"/>
</dbReference>
<dbReference type="InterPro" id="IPR017871">
    <property type="entry name" value="ABC_transporter-like_CS"/>
</dbReference>
<feature type="domain" description="ABC transmembrane type-1" evidence="14">
    <location>
        <begin position="185"/>
        <end position="466"/>
    </location>
</feature>
<dbReference type="PROSITE" id="PS50929">
    <property type="entry name" value="ABC_TM1F"/>
    <property type="match status" value="1"/>
</dbReference>
<name>I3TKR5_TISMK</name>
<feature type="transmembrane region" description="Helical" evidence="12">
    <location>
        <begin position="220"/>
        <end position="238"/>
    </location>
</feature>
<dbReference type="PANTHER" id="PTHR24221">
    <property type="entry name" value="ATP-BINDING CASSETTE SUB-FAMILY B"/>
    <property type="match status" value="1"/>
</dbReference>
<dbReference type="InterPro" id="IPR003593">
    <property type="entry name" value="AAA+_ATPase"/>
</dbReference>
<dbReference type="GO" id="GO:0008233">
    <property type="term" value="F:peptidase activity"/>
    <property type="evidence" value="ECO:0007669"/>
    <property type="project" value="InterPro"/>
</dbReference>
<dbReference type="PROSITE" id="PS50990">
    <property type="entry name" value="PEPTIDASE_C39"/>
    <property type="match status" value="1"/>
</dbReference>
<dbReference type="InterPro" id="IPR022514">
    <property type="entry name" value="NHPM_micro_ABC1"/>
</dbReference>
<keyword evidence="7" id="KW-0653">Protein transport</keyword>
<dbReference type="GO" id="GO:0015031">
    <property type="term" value="P:protein transport"/>
    <property type="evidence" value="ECO:0007669"/>
    <property type="project" value="UniProtKB-KW"/>
</dbReference>
<proteinExistence type="predicted"/>
<dbReference type="HOGENOM" id="CLU_000604_95_3_5"/>
<dbReference type="GO" id="GO:0006508">
    <property type="term" value="P:proteolysis"/>
    <property type="evidence" value="ECO:0007669"/>
    <property type="project" value="InterPro"/>
</dbReference>
<dbReference type="PATRIC" id="fig|1110502.3.peg.1561"/>
<evidence type="ECO:0000256" key="4">
    <source>
        <dbReference type="ARBA" id="ARBA00022692"/>
    </source>
</evidence>
<dbReference type="EMBL" id="CP003236">
    <property type="protein sequence ID" value="AFK53353.1"/>
    <property type="molecule type" value="Genomic_DNA"/>
</dbReference>
<gene>
    <name evidence="16" type="primary">lagD</name>
    <name evidence="16" type="ordered locus">TMO_1514</name>
</gene>
<dbReference type="eggNOG" id="COG2274">
    <property type="taxonomic scope" value="Bacteria"/>
</dbReference>
<keyword evidence="4 12" id="KW-0812">Transmembrane</keyword>
<dbReference type="InterPro" id="IPR036640">
    <property type="entry name" value="ABC1_TM_sf"/>
</dbReference>
<dbReference type="SMART" id="SM00382">
    <property type="entry name" value="AAA"/>
    <property type="match status" value="1"/>
</dbReference>
<keyword evidence="6 16" id="KW-0067">ATP-binding</keyword>
<evidence type="ECO:0000313" key="16">
    <source>
        <dbReference type="EMBL" id="AFK53353.1"/>
    </source>
</evidence>